<dbReference type="RefSeq" id="WP_027197037.1">
    <property type="nucleotide sequence ID" value="NZ_CP017561.2"/>
</dbReference>
<keyword evidence="3" id="KW-0378">Hydrolase</keyword>
<dbReference type="Pfam" id="PF24827">
    <property type="entry name" value="AstE_AspA_cat"/>
    <property type="match status" value="1"/>
</dbReference>
<evidence type="ECO:0000313" key="7">
    <source>
        <dbReference type="Proteomes" id="UP000179860"/>
    </source>
</evidence>
<dbReference type="SUPFAM" id="SSF53187">
    <property type="entry name" value="Zn-dependent exopeptidases"/>
    <property type="match status" value="1"/>
</dbReference>
<dbReference type="AlphaFoldDB" id="A0A1I9YGN6"/>
<dbReference type="PANTHER" id="PTHR37326">
    <property type="entry name" value="BLL3975 PROTEIN"/>
    <property type="match status" value="1"/>
</dbReference>
<dbReference type="PANTHER" id="PTHR37326:SF1">
    <property type="entry name" value="BLL3975 PROTEIN"/>
    <property type="match status" value="1"/>
</dbReference>
<evidence type="ECO:0000259" key="5">
    <source>
        <dbReference type="Pfam" id="PF24827"/>
    </source>
</evidence>
<name>A0A1I9YGN6_9BURK</name>
<comment type="cofactor">
    <cofactor evidence="1">
        <name>Zn(2+)</name>
        <dbReference type="ChEBI" id="CHEBI:29105"/>
    </cofactor>
</comment>
<dbReference type="Proteomes" id="UP000179860">
    <property type="component" value="Chromosome 1"/>
</dbReference>
<keyword evidence="4" id="KW-0862">Zinc</keyword>
<sequence>MTKEIQRINLDAGFPGTSRQITVHRYGTRGARPKIYIQAGLHAEEIPGMLTVAHLVRRLDDADSRGEILGEVVLVPFVNPLGAATWINGVLVGRNDLGGEGNFNRHWPSVAESVAAEARHRLGDDEAENLRLLRRILGRHADRLPDESEVQKIKKTAFQLAFDADVVIDVHCDRDAIIHAYTYESTWPHVADLCAQTACEAVFLEDGLESAGTSTDLFTGTWELVRNELGHLFPIPIGCQSVTLELRGQADVCDEFASADADALLKFLQRRRVVAGDPGPLPEPRCKATSLDATDLLVAPRGGIVTYKVPLGAQVSRGAVIAEIVDPSADDPLGSAIAIRTKTDGIVATRTLIRFVPRGEVIGKVVGAVRLRSGPLLER</sequence>
<dbReference type="GO" id="GO:0046872">
    <property type="term" value="F:metal ion binding"/>
    <property type="evidence" value="ECO:0007669"/>
    <property type="project" value="UniProtKB-KW"/>
</dbReference>
<gene>
    <name evidence="6" type="ORF">BJG93_08815</name>
</gene>
<reference evidence="6" key="1">
    <citation type="submission" date="2016-09" db="EMBL/GenBank/DDBJ databases">
        <title>The Complete Genome of Burkholderia sprentiae wsm5005.</title>
        <authorList>
            <person name="De Meyer S."/>
            <person name="Wang P."/>
            <person name="Terpolilli J."/>
        </authorList>
    </citation>
    <scope>NUCLEOTIDE SEQUENCE [LARGE SCALE GENOMIC DNA]</scope>
    <source>
        <strain evidence="6">WSM5005</strain>
    </source>
</reference>
<evidence type="ECO:0000313" key="6">
    <source>
        <dbReference type="EMBL" id="APA85469.1"/>
    </source>
</evidence>
<evidence type="ECO:0000256" key="2">
    <source>
        <dbReference type="ARBA" id="ARBA00022723"/>
    </source>
</evidence>
<accession>A0A1I9YGN6</accession>
<dbReference type="CDD" id="cd06250">
    <property type="entry name" value="M14_PaAOTO_like"/>
    <property type="match status" value="1"/>
</dbReference>
<feature type="domain" description="Succinylglutamate desuccinylase/Aspartoacylase catalytic" evidence="5">
    <location>
        <begin position="33"/>
        <end position="268"/>
    </location>
</feature>
<dbReference type="GO" id="GO:0016788">
    <property type="term" value="F:hydrolase activity, acting on ester bonds"/>
    <property type="evidence" value="ECO:0007669"/>
    <property type="project" value="InterPro"/>
</dbReference>
<evidence type="ECO:0000256" key="4">
    <source>
        <dbReference type="ARBA" id="ARBA00022833"/>
    </source>
</evidence>
<keyword evidence="2" id="KW-0479">Metal-binding</keyword>
<dbReference type="OrthoDB" id="527673at2"/>
<reference evidence="6" key="2">
    <citation type="submission" date="2021-06" db="EMBL/GenBank/DDBJ databases">
        <authorList>
            <person name="Rogers T.H."/>
            <person name="Ramsay J.P."/>
            <person name="Wang P."/>
            <person name="Terpolilli J."/>
        </authorList>
    </citation>
    <scope>NUCLEOTIDE SEQUENCE [LARGE SCALE GENOMIC DNA]</scope>
    <source>
        <strain evidence="6">WSM5005</strain>
    </source>
</reference>
<evidence type="ECO:0000256" key="1">
    <source>
        <dbReference type="ARBA" id="ARBA00001947"/>
    </source>
</evidence>
<evidence type="ECO:0000256" key="3">
    <source>
        <dbReference type="ARBA" id="ARBA00022801"/>
    </source>
</evidence>
<dbReference type="InterPro" id="IPR055438">
    <property type="entry name" value="AstE_AspA_cat"/>
</dbReference>
<dbReference type="Gene3D" id="3.40.630.10">
    <property type="entry name" value="Zn peptidases"/>
    <property type="match status" value="1"/>
</dbReference>
<dbReference type="KEGG" id="pspw:BJG93_08815"/>
<protein>
    <submittedName>
        <fullName evidence="6">Succinylglutamate desuccinylase/aspartoacylase family protein</fullName>
    </submittedName>
</protein>
<dbReference type="InterPro" id="IPR053138">
    <property type="entry name" value="N-alpha-Ac-DABA_deacetylase"/>
</dbReference>
<organism evidence="6 7">
    <name type="scientific">Paraburkholderia sprentiae WSM5005</name>
    <dbReference type="NCBI Taxonomy" id="754502"/>
    <lineage>
        <taxon>Bacteria</taxon>
        <taxon>Pseudomonadati</taxon>
        <taxon>Pseudomonadota</taxon>
        <taxon>Betaproteobacteria</taxon>
        <taxon>Burkholderiales</taxon>
        <taxon>Burkholderiaceae</taxon>
        <taxon>Paraburkholderia</taxon>
    </lineage>
</organism>
<dbReference type="EMBL" id="CP017561">
    <property type="protein sequence ID" value="APA85469.1"/>
    <property type="molecule type" value="Genomic_DNA"/>
</dbReference>
<proteinExistence type="predicted"/>
<keyword evidence="7" id="KW-1185">Reference proteome</keyword>